<dbReference type="GO" id="GO:0005524">
    <property type="term" value="F:ATP binding"/>
    <property type="evidence" value="ECO:0007669"/>
    <property type="project" value="UniProtKB-KW"/>
</dbReference>
<dbReference type="Pfam" id="PF00664">
    <property type="entry name" value="ABC_membrane"/>
    <property type="match status" value="1"/>
</dbReference>
<evidence type="ECO:0000256" key="5">
    <source>
        <dbReference type="ARBA" id="ARBA00022989"/>
    </source>
</evidence>
<accession>A0A1R0X3J8</accession>
<dbReference type="Pfam" id="PF00005">
    <property type="entry name" value="ABC_tran"/>
    <property type="match status" value="1"/>
</dbReference>
<dbReference type="SMART" id="SM00382">
    <property type="entry name" value="AAA"/>
    <property type="match status" value="1"/>
</dbReference>
<dbReference type="EMBL" id="MKQP01000035">
    <property type="protein sequence ID" value="OMD27677.1"/>
    <property type="molecule type" value="Genomic_DNA"/>
</dbReference>
<dbReference type="PROSITE" id="PS50929">
    <property type="entry name" value="ABC_TM1F"/>
    <property type="match status" value="1"/>
</dbReference>
<dbReference type="PROSITE" id="PS50893">
    <property type="entry name" value="ABC_TRANSPORTER_2"/>
    <property type="match status" value="1"/>
</dbReference>
<keyword evidence="6 7" id="KW-0472">Membrane</keyword>
<evidence type="ECO:0000256" key="6">
    <source>
        <dbReference type="ARBA" id="ARBA00023136"/>
    </source>
</evidence>
<dbReference type="PANTHER" id="PTHR43394:SF1">
    <property type="entry name" value="ATP-BINDING CASSETTE SUB-FAMILY B MEMBER 10, MITOCHONDRIAL"/>
    <property type="match status" value="1"/>
</dbReference>
<protein>
    <recommendedName>
        <fullName evidence="14">ABC transporter ATP-binding protein</fullName>
    </recommendedName>
</protein>
<dbReference type="GO" id="GO:0005886">
    <property type="term" value="C:plasma membrane"/>
    <property type="evidence" value="ECO:0007669"/>
    <property type="project" value="UniProtKB-SubCell"/>
</dbReference>
<dbReference type="Proteomes" id="UP000187323">
    <property type="component" value="Unassembled WGS sequence"/>
</dbReference>
<dbReference type="PANTHER" id="PTHR43394">
    <property type="entry name" value="ATP-DEPENDENT PERMEASE MDL1, MITOCHONDRIAL"/>
    <property type="match status" value="1"/>
</dbReference>
<dbReference type="InterPro" id="IPR027417">
    <property type="entry name" value="P-loop_NTPase"/>
</dbReference>
<keyword evidence="2 7" id="KW-0812">Transmembrane</keyword>
<reference evidence="12 13" key="1">
    <citation type="submission" date="2016-10" db="EMBL/GenBank/DDBJ databases">
        <title>Paenibacillus species isolates.</title>
        <authorList>
            <person name="Beno S.M."/>
        </authorList>
    </citation>
    <scope>NUCLEOTIDE SEQUENCE [LARGE SCALE GENOMIC DNA]</scope>
    <source>
        <strain evidence="10 13">FSL H7-0604</strain>
        <strain evidence="11 12">FSL H7-0918</strain>
    </source>
</reference>
<evidence type="ECO:0000256" key="3">
    <source>
        <dbReference type="ARBA" id="ARBA00022741"/>
    </source>
</evidence>
<comment type="subcellular location">
    <subcellularLocation>
        <location evidence="1">Cell membrane</location>
        <topology evidence="1">Multi-pass membrane protein</topology>
    </subcellularLocation>
</comment>
<dbReference type="InterPro" id="IPR003439">
    <property type="entry name" value="ABC_transporter-like_ATP-bd"/>
</dbReference>
<evidence type="ECO:0008006" key="14">
    <source>
        <dbReference type="Google" id="ProtNLM"/>
    </source>
</evidence>
<dbReference type="Proteomes" id="UP000187465">
    <property type="component" value="Unassembled WGS sequence"/>
</dbReference>
<dbReference type="PROSITE" id="PS00211">
    <property type="entry name" value="ABC_TRANSPORTER_1"/>
    <property type="match status" value="1"/>
</dbReference>
<keyword evidence="4" id="KW-0067">ATP-binding</keyword>
<evidence type="ECO:0000256" key="2">
    <source>
        <dbReference type="ARBA" id="ARBA00022692"/>
    </source>
</evidence>
<sequence length="599" mass="68464">MRSSNIYKVLTILMNGSKTWLFFSVFFALISGVEPIISLILSKKLLDTIINLIDTKEFHYQTVLIIITLQFLIIIFLSFLTKTQNFLTKKTENSLGLNIKSNIFSKVSNSPLSLIENHTYQNNLSRIQSSSGERFLAPLTEIFSLIKNLITTISIGAYLLSLHWIFLLIILINTTAALIVNIKFGYKRFELFRFHSITQRDIGYTSRLILEPQFAKEIKMLNLHKYLIDRWSRKYEENSKDSLKLFSNFQIATFMADILKGICYAINLILAINITLKKNYKISDFVVITQAIVQMQNSVNSITTNISNIFENGLYLKEYFSFIEEKHILADDTSLMKFPNSIKKGITVNHLTFNYNQNSQPVLNDITLNVNVGEKIAIVGENGSGKSTLVKCLLGIYPISQGEILIDDVPINNFSQDELNNNISILFQDFIKYPYTVSENIGFGQISQIKNSELIKEVAKRTGADLFIDNLKMKYDTYLTQILYEGEDLSGGEWQKLALSRSIMRNSQILILDEPTSAMDPRSESDFYKNFREICNDKTTIFISHKLISLDFADRIIVMKSGNIIESGSLSELLEKNGEFKKLYSLQASQITQNYFSLV</sequence>
<evidence type="ECO:0000259" key="8">
    <source>
        <dbReference type="PROSITE" id="PS50893"/>
    </source>
</evidence>
<dbReference type="InterPro" id="IPR017871">
    <property type="entry name" value="ABC_transporter-like_CS"/>
</dbReference>
<evidence type="ECO:0000256" key="1">
    <source>
        <dbReference type="ARBA" id="ARBA00004651"/>
    </source>
</evidence>
<dbReference type="SUPFAM" id="SSF52540">
    <property type="entry name" value="P-loop containing nucleoside triphosphate hydrolases"/>
    <property type="match status" value="1"/>
</dbReference>
<dbReference type="AlphaFoldDB" id="A0A1R0X3J8"/>
<dbReference type="CDD" id="cd03228">
    <property type="entry name" value="ABCC_MRP_Like"/>
    <property type="match status" value="1"/>
</dbReference>
<gene>
    <name evidence="10" type="ORF">BJP51_24485</name>
    <name evidence="11" type="ORF">BSK47_27065</name>
</gene>
<dbReference type="InterPro" id="IPR039421">
    <property type="entry name" value="Type_1_exporter"/>
</dbReference>
<comment type="caution">
    <text evidence="10">The sequence shown here is derived from an EMBL/GenBank/DDBJ whole genome shotgun (WGS) entry which is preliminary data.</text>
</comment>
<evidence type="ECO:0000313" key="11">
    <source>
        <dbReference type="EMBL" id="OME12480.1"/>
    </source>
</evidence>
<feature type="transmembrane region" description="Helical" evidence="7">
    <location>
        <begin position="60"/>
        <end position="80"/>
    </location>
</feature>
<feature type="transmembrane region" description="Helical" evidence="7">
    <location>
        <begin position="164"/>
        <end position="186"/>
    </location>
</feature>
<proteinExistence type="predicted"/>
<dbReference type="EMBL" id="MPTO01000033">
    <property type="protein sequence ID" value="OME12480.1"/>
    <property type="molecule type" value="Genomic_DNA"/>
</dbReference>
<name>A0A1R0X3J8_9BACL</name>
<dbReference type="Gene3D" id="1.20.1560.10">
    <property type="entry name" value="ABC transporter type 1, transmembrane domain"/>
    <property type="match status" value="1"/>
</dbReference>
<keyword evidence="3" id="KW-0547">Nucleotide-binding</keyword>
<feature type="domain" description="ABC transporter" evidence="8">
    <location>
        <begin position="346"/>
        <end position="586"/>
    </location>
</feature>
<dbReference type="Gene3D" id="3.40.50.300">
    <property type="entry name" value="P-loop containing nucleotide triphosphate hydrolases"/>
    <property type="match status" value="1"/>
</dbReference>
<dbReference type="SUPFAM" id="SSF90123">
    <property type="entry name" value="ABC transporter transmembrane region"/>
    <property type="match status" value="1"/>
</dbReference>
<organism evidence="10 13">
    <name type="scientific">Paenibacillus odorifer</name>
    <dbReference type="NCBI Taxonomy" id="189426"/>
    <lineage>
        <taxon>Bacteria</taxon>
        <taxon>Bacillati</taxon>
        <taxon>Bacillota</taxon>
        <taxon>Bacilli</taxon>
        <taxon>Bacillales</taxon>
        <taxon>Paenibacillaceae</taxon>
        <taxon>Paenibacillus</taxon>
    </lineage>
</organism>
<dbReference type="InterPro" id="IPR036640">
    <property type="entry name" value="ABC1_TM_sf"/>
</dbReference>
<dbReference type="GO" id="GO:0016887">
    <property type="term" value="F:ATP hydrolysis activity"/>
    <property type="evidence" value="ECO:0007669"/>
    <property type="project" value="InterPro"/>
</dbReference>
<dbReference type="InterPro" id="IPR003593">
    <property type="entry name" value="AAA+_ATPase"/>
</dbReference>
<dbReference type="InterPro" id="IPR011527">
    <property type="entry name" value="ABC1_TM_dom"/>
</dbReference>
<keyword evidence="5 7" id="KW-1133">Transmembrane helix</keyword>
<evidence type="ECO:0000313" key="12">
    <source>
        <dbReference type="Proteomes" id="UP000187323"/>
    </source>
</evidence>
<evidence type="ECO:0000256" key="4">
    <source>
        <dbReference type="ARBA" id="ARBA00022840"/>
    </source>
</evidence>
<evidence type="ECO:0000313" key="10">
    <source>
        <dbReference type="EMBL" id="OMD27677.1"/>
    </source>
</evidence>
<evidence type="ECO:0000259" key="9">
    <source>
        <dbReference type="PROSITE" id="PS50929"/>
    </source>
</evidence>
<evidence type="ECO:0000256" key="7">
    <source>
        <dbReference type="SAM" id="Phobius"/>
    </source>
</evidence>
<feature type="transmembrane region" description="Helical" evidence="7">
    <location>
        <begin position="20"/>
        <end position="40"/>
    </location>
</feature>
<feature type="domain" description="ABC transmembrane type-1" evidence="9">
    <location>
        <begin position="22"/>
        <end position="311"/>
    </location>
</feature>
<dbReference type="RefSeq" id="WP_036681301.1">
    <property type="nucleotide sequence ID" value="NZ_MKQP01000035.1"/>
</dbReference>
<evidence type="ECO:0000313" key="13">
    <source>
        <dbReference type="Proteomes" id="UP000187465"/>
    </source>
</evidence>
<dbReference type="GO" id="GO:0015421">
    <property type="term" value="F:ABC-type oligopeptide transporter activity"/>
    <property type="evidence" value="ECO:0007669"/>
    <property type="project" value="TreeGrafter"/>
</dbReference>